<name>A0A1T5L001_9MICO</name>
<dbReference type="OrthoDB" id="3268479at2"/>
<feature type="compositionally biased region" description="Basic and acidic residues" evidence="1">
    <location>
        <begin position="42"/>
        <end position="56"/>
    </location>
</feature>
<protein>
    <submittedName>
        <fullName evidence="2">Uncharacterized protein</fullName>
    </submittedName>
</protein>
<feature type="compositionally biased region" description="Low complexity" evidence="1">
    <location>
        <begin position="111"/>
        <end position="135"/>
    </location>
</feature>
<feature type="region of interest" description="Disordered" evidence="1">
    <location>
        <begin position="42"/>
        <end position="165"/>
    </location>
</feature>
<dbReference type="RefSeq" id="WP_079728796.1">
    <property type="nucleotide sequence ID" value="NZ_FUZP01000003.1"/>
</dbReference>
<accession>A0A1T5L001</accession>
<reference evidence="2 3" key="1">
    <citation type="submission" date="2017-02" db="EMBL/GenBank/DDBJ databases">
        <authorList>
            <person name="Peterson S.W."/>
        </authorList>
    </citation>
    <scope>NUCLEOTIDE SEQUENCE [LARGE SCALE GENOMIC DNA]</scope>
    <source>
        <strain evidence="2 3">VKM Ac-2059</strain>
    </source>
</reference>
<organism evidence="2 3">
    <name type="scientific">Okibacterium fritillariae</name>
    <dbReference type="NCBI Taxonomy" id="123320"/>
    <lineage>
        <taxon>Bacteria</taxon>
        <taxon>Bacillati</taxon>
        <taxon>Actinomycetota</taxon>
        <taxon>Actinomycetes</taxon>
        <taxon>Micrococcales</taxon>
        <taxon>Microbacteriaceae</taxon>
        <taxon>Okibacterium</taxon>
    </lineage>
</organism>
<evidence type="ECO:0000256" key="1">
    <source>
        <dbReference type="SAM" id="MobiDB-lite"/>
    </source>
</evidence>
<gene>
    <name evidence="2" type="ORF">SAMN06309945_2793</name>
</gene>
<evidence type="ECO:0000313" key="2">
    <source>
        <dbReference type="EMBL" id="SKC69366.1"/>
    </source>
</evidence>
<dbReference type="EMBL" id="FUZP01000003">
    <property type="protein sequence ID" value="SKC69366.1"/>
    <property type="molecule type" value="Genomic_DNA"/>
</dbReference>
<keyword evidence="3" id="KW-1185">Reference proteome</keyword>
<feature type="compositionally biased region" description="Acidic residues" evidence="1">
    <location>
        <begin position="136"/>
        <end position="152"/>
    </location>
</feature>
<evidence type="ECO:0000313" key="3">
    <source>
        <dbReference type="Proteomes" id="UP000190857"/>
    </source>
</evidence>
<proteinExistence type="predicted"/>
<dbReference type="Pfam" id="PF09438">
    <property type="entry name" value="DUF2017"/>
    <property type="match status" value="1"/>
</dbReference>
<sequence>MKGFSALADGLLAAELTPGEVMLLADLGMQFRSLLEAVSERARDDSTDGFHEDEAARILGSRGWGSGSAGPNGAAGSDGADGAAGGDAARGADDGFAAGEHGGSLDDGRPSSETADSSSRNSDSESSSELGFDSEFGFDSDSDSDSDSDADSDSGTFFDPDAEFRDDDGRIFADVSEGDLDPVWDDPAVRRLFPDAYPEDPEASVDFRRYTIESSTDRKLQNVEDLIASLVNGRDPEAIAATLSGADDVLVRLNPAQVQAWIRSLTDLRLTLAARLGIEEDGDEPEPTDEDAAAIFDIYDWLGWVQDSLVTALSESLPA</sequence>
<dbReference type="AlphaFoldDB" id="A0A1T5L001"/>
<dbReference type="InterPro" id="IPR018561">
    <property type="entry name" value="AosR"/>
</dbReference>
<dbReference type="STRING" id="123320.SAMN06309945_2793"/>
<dbReference type="Proteomes" id="UP000190857">
    <property type="component" value="Unassembled WGS sequence"/>
</dbReference>
<feature type="compositionally biased region" description="Low complexity" evidence="1">
    <location>
        <begin position="71"/>
        <end position="99"/>
    </location>
</feature>